<organism evidence="4 5">
    <name type="scientific">Bilophila wadsworthia (strain 3_1_6)</name>
    <dbReference type="NCBI Taxonomy" id="563192"/>
    <lineage>
        <taxon>Bacteria</taxon>
        <taxon>Pseudomonadati</taxon>
        <taxon>Thermodesulfobacteriota</taxon>
        <taxon>Desulfovibrionia</taxon>
        <taxon>Desulfovibrionales</taxon>
        <taxon>Desulfovibrionaceae</taxon>
        <taxon>Bilophila</taxon>
    </lineage>
</organism>
<dbReference type="InterPro" id="IPR002915">
    <property type="entry name" value="DeoC/FbaB/LacD_aldolase"/>
</dbReference>
<dbReference type="RefSeq" id="WP_005024110.1">
    <property type="nucleotide sequence ID" value="NZ_KE150239.1"/>
</dbReference>
<dbReference type="eggNOG" id="COG0274">
    <property type="taxonomic scope" value="Bacteria"/>
</dbReference>
<dbReference type="SUPFAM" id="SSF51569">
    <property type="entry name" value="Aldolase"/>
    <property type="match status" value="1"/>
</dbReference>
<name>E5Y1S0_BILW3</name>
<dbReference type="NCBIfam" id="TIGR00126">
    <property type="entry name" value="deoC"/>
    <property type="match status" value="1"/>
</dbReference>
<dbReference type="PANTHER" id="PTHR10889:SF1">
    <property type="entry name" value="DEOXYRIBOSE-PHOSPHATE ALDOLASE"/>
    <property type="match status" value="1"/>
</dbReference>
<comment type="caution">
    <text evidence="4">The sequence shown here is derived from an EMBL/GenBank/DDBJ whole genome shotgun (WGS) entry which is preliminary data.</text>
</comment>
<gene>
    <name evidence="4" type="ORF">HMPREF0179_00141</name>
</gene>
<keyword evidence="1" id="KW-0963">Cytoplasm</keyword>
<dbReference type="GO" id="GO:0004139">
    <property type="term" value="F:deoxyribose-phosphate aldolase activity"/>
    <property type="evidence" value="ECO:0007669"/>
    <property type="project" value="UniProtKB-UniRule"/>
</dbReference>
<dbReference type="HOGENOM" id="CLU_053595_0_2_7"/>
<dbReference type="EMBL" id="ADCP02000002">
    <property type="protein sequence ID" value="EFV46101.1"/>
    <property type="molecule type" value="Genomic_DNA"/>
</dbReference>
<reference evidence="4 5" key="2">
    <citation type="submission" date="2013-04" db="EMBL/GenBank/DDBJ databases">
        <title>The Genome Sequence of Bilophila wadsworthia 3_1_6.</title>
        <authorList>
            <consortium name="The Broad Institute Genomics Platform"/>
            <person name="Earl A."/>
            <person name="Ward D."/>
            <person name="Feldgarden M."/>
            <person name="Gevers D."/>
            <person name="Sibley C."/>
            <person name="Strauss J."/>
            <person name="Allen-Vercoe E."/>
            <person name="Walker B."/>
            <person name="Young S."/>
            <person name="Zeng Q."/>
            <person name="Gargeya S."/>
            <person name="Fitzgerald M."/>
            <person name="Haas B."/>
            <person name="Abouelleil A."/>
            <person name="Allen A.W."/>
            <person name="Alvarado L."/>
            <person name="Arachchi H.M."/>
            <person name="Berlin A.M."/>
            <person name="Chapman S.B."/>
            <person name="Gainer-Dewar J."/>
            <person name="Goldberg J."/>
            <person name="Griggs A."/>
            <person name="Gujja S."/>
            <person name="Hansen M."/>
            <person name="Howarth C."/>
            <person name="Imamovic A."/>
            <person name="Ireland A."/>
            <person name="Larimer J."/>
            <person name="McCowan C."/>
            <person name="Murphy C."/>
            <person name="Pearson M."/>
            <person name="Poon T.W."/>
            <person name="Priest M."/>
            <person name="Roberts A."/>
            <person name="Saif S."/>
            <person name="Shea T."/>
            <person name="Sisk P."/>
            <person name="Sykes S."/>
            <person name="Wortman J."/>
            <person name="Nusbaum C."/>
            <person name="Birren B."/>
        </authorList>
    </citation>
    <scope>NUCLEOTIDE SEQUENCE [LARGE SCALE GENOMIC DNA]</scope>
    <source>
        <strain evidence="4 5">3_1_6</strain>
    </source>
</reference>
<sequence>MRINGTVWSARDIAARIDHTVLAPDATRKDMENACVLARAYGFKAVFTNPYWTPLVAELLDGSGIAAGISAAFPLGSLSTDAKVAEVMDAVARVDGKPCAVDMVTNIALLKEGHFDDYTRDIAAVVNAVEGRGIIVKAILETSLLNAEEIRTACRCAAEAGVDFVKTSTGRAGAPALSHIRIMREALPAHVGIKFSGFGTLNAPELALWAFFLGADVLGSPCGDVVVDVLSSGYAEVGMLAGS</sequence>
<dbReference type="AlphaFoldDB" id="E5Y1S0"/>
<dbReference type="Proteomes" id="UP000006034">
    <property type="component" value="Unassembled WGS sequence"/>
</dbReference>
<dbReference type="OrthoDB" id="9774832at2"/>
<dbReference type="InterPro" id="IPR013785">
    <property type="entry name" value="Aldolase_TIM"/>
</dbReference>
<dbReference type="GO" id="GO:0016052">
    <property type="term" value="P:carbohydrate catabolic process"/>
    <property type="evidence" value="ECO:0007669"/>
    <property type="project" value="TreeGrafter"/>
</dbReference>
<dbReference type="GO" id="GO:0009264">
    <property type="term" value="P:deoxyribonucleotide catabolic process"/>
    <property type="evidence" value="ECO:0007669"/>
    <property type="project" value="UniProtKB-UniRule"/>
</dbReference>
<evidence type="ECO:0000256" key="2">
    <source>
        <dbReference type="ARBA" id="ARBA00023270"/>
    </source>
</evidence>
<keyword evidence="2" id="KW-0704">Schiff base</keyword>
<reference evidence="4 5" key="1">
    <citation type="submission" date="2010-10" db="EMBL/GenBank/DDBJ databases">
        <authorList>
            <consortium name="The Broad Institute Genome Sequencing Platform"/>
            <person name="Ward D."/>
            <person name="Earl A."/>
            <person name="Feldgarden M."/>
            <person name="Young S.K."/>
            <person name="Gargeya S."/>
            <person name="Zeng Q."/>
            <person name="Alvarado L."/>
            <person name="Berlin A."/>
            <person name="Bochicchio J."/>
            <person name="Chapman S.B."/>
            <person name="Chen Z."/>
            <person name="Freedman E."/>
            <person name="Gellesch M."/>
            <person name="Goldberg J."/>
            <person name="Griggs A."/>
            <person name="Gujja S."/>
            <person name="Heilman E."/>
            <person name="Heiman D."/>
            <person name="Howarth C."/>
            <person name="Mehta T."/>
            <person name="Neiman D."/>
            <person name="Pearson M."/>
            <person name="Roberts A."/>
            <person name="Saif S."/>
            <person name="Shea T."/>
            <person name="Shenoy N."/>
            <person name="Sisk P."/>
            <person name="Stolte C."/>
            <person name="Sykes S."/>
            <person name="White J."/>
            <person name="Yandava C."/>
            <person name="Allen-Vercoe E."/>
            <person name="Sibley C."/>
            <person name="Ambrose C.E."/>
            <person name="Strauss J."/>
            <person name="Daigneault M."/>
            <person name="Haas B."/>
            <person name="Nusbaum C."/>
            <person name="Birren B."/>
        </authorList>
    </citation>
    <scope>NUCLEOTIDE SEQUENCE [LARGE SCALE GENOMIC DNA]</scope>
    <source>
        <strain evidence="4 5">3_1_6</strain>
    </source>
</reference>
<accession>E5Y1S0</accession>
<evidence type="ECO:0000256" key="1">
    <source>
        <dbReference type="ARBA" id="ARBA00022490"/>
    </source>
</evidence>
<evidence type="ECO:0000313" key="5">
    <source>
        <dbReference type="Proteomes" id="UP000006034"/>
    </source>
</evidence>
<evidence type="ECO:0000256" key="3">
    <source>
        <dbReference type="NCBIfam" id="TIGR00126"/>
    </source>
</evidence>
<protein>
    <recommendedName>
        <fullName evidence="3">Deoxyribose-phosphate aldolase</fullName>
        <ecNumber evidence="3">4.1.2.4</ecNumber>
    </recommendedName>
</protein>
<keyword evidence="5" id="KW-1185">Reference proteome</keyword>
<proteinExistence type="predicted"/>
<dbReference type="Pfam" id="PF01791">
    <property type="entry name" value="DeoC"/>
    <property type="match status" value="1"/>
</dbReference>
<dbReference type="GO" id="GO:0005737">
    <property type="term" value="C:cytoplasm"/>
    <property type="evidence" value="ECO:0007669"/>
    <property type="project" value="InterPro"/>
</dbReference>
<dbReference type="GeneID" id="78087063"/>
<evidence type="ECO:0000313" key="4">
    <source>
        <dbReference type="EMBL" id="EFV46101.1"/>
    </source>
</evidence>
<dbReference type="PANTHER" id="PTHR10889">
    <property type="entry name" value="DEOXYRIBOSE-PHOSPHATE ALDOLASE"/>
    <property type="match status" value="1"/>
</dbReference>
<dbReference type="InterPro" id="IPR011343">
    <property type="entry name" value="DeoC"/>
</dbReference>
<dbReference type="EC" id="4.1.2.4" evidence="3"/>
<dbReference type="SMART" id="SM01133">
    <property type="entry name" value="DeoC"/>
    <property type="match status" value="1"/>
</dbReference>
<dbReference type="Gene3D" id="3.20.20.70">
    <property type="entry name" value="Aldolase class I"/>
    <property type="match status" value="1"/>
</dbReference>
<dbReference type="STRING" id="563192.HMPREF0179_00141"/>